<feature type="chain" id="PRO_5039575289" description="Lipoprotein" evidence="1">
    <location>
        <begin position="20"/>
        <end position="100"/>
    </location>
</feature>
<name>A0A164NY38_BACCE</name>
<reference evidence="2 3" key="1">
    <citation type="submission" date="2015-09" db="EMBL/GenBank/DDBJ databases">
        <title>Bacillus cereus food isolates.</title>
        <authorList>
            <person name="Boekhorst J."/>
        </authorList>
    </citation>
    <scope>NUCLEOTIDE SEQUENCE [LARGE SCALE GENOMIC DNA]</scope>
    <source>
        <strain evidence="2 3">B4088</strain>
    </source>
</reference>
<dbReference type="RefSeq" id="WP_063261210.1">
    <property type="nucleotide sequence ID" value="NZ_LJKE01000045.1"/>
</dbReference>
<evidence type="ECO:0000313" key="3">
    <source>
        <dbReference type="Proteomes" id="UP000076482"/>
    </source>
</evidence>
<dbReference type="PATRIC" id="fig|1396.535.peg.1783"/>
<accession>A0A164NY38</accession>
<dbReference type="PROSITE" id="PS51257">
    <property type="entry name" value="PROKAR_LIPOPROTEIN"/>
    <property type="match status" value="1"/>
</dbReference>
<dbReference type="Proteomes" id="UP000076482">
    <property type="component" value="Unassembled WGS sequence"/>
</dbReference>
<dbReference type="AlphaFoldDB" id="A0A164NY38"/>
<comment type="caution">
    <text evidence="2">The sequence shown here is derived from an EMBL/GenBank/DDBJ whole genome shotgun (WGS) entry which is preliminary data.</text>
</comment>
<protein>
    <recommendedName>
        <fullName evidence="4">Lipoprotein</fullName>
    </recommendedName>
</protein>
<proteinExistence type="predicted"/>
<sequence length="100" mass="11250">MKKIIVLSMFLLSLMGCSASNTENFSKDKYYEGKILSVHVATKNDNPVNYATVNVQGQLYTSSLEGLHIGEIENEQELIGKTVILKKLVYYFEAVELKKS</sequence>
<keyword evidence="1" id="KW-0732">Signal</keyword>
<gene>
    <name evidence="2" type="ORF">B4088_2742</name>
</gene>
<evidence type="ECO:0000256" key="1">
    <source>
        <dbReference type="SAM" id="SignalP"/>
    </source>
</evidence>
<dbReference type="EMBL" id="LJKE01000045">
    <property type="protein sequence ID" value="KZD65985.1"/>
    <property type="molecule type" value="Genomic_DNA"/>
</dbReference>
<evidence type="ECO:0008006" key="4">
    <source>
        <dbReference type="Google" id="ProtNLM"/>
    </source>
</evidence>
<feature type="signal peptide" evidence="1">
    <location>
        <begin position="1"/>
        <end position="19"/>
    </location>
</feature>
<organism evidence="2 3">
    <name type="scientific">Bacillus cereus</name>
    <dbReference type="NCBI Taxonomy" id="1396"/>
    <lineage>
        <taxon>Bacteria</taxon>
        <taxon>Bacillati</taxon>
        <taxon>Bacillota</taxon>
        <taxon>Bacilli</taxon>
        <taxon>Bacillales</taxon>
        <taxon>Bacillaceae</taxon>
        <taxon>Bacillus</taxon>
        <taxon>Bacillus cereus group</taxon>
    </lineage>
</organism>
<evidence type="ECO:0000313" key="2">
    <source>
        <dbReference type="EMBL" id="KZD65985.1"/>
    </source>
</evidence>